<dbReference type="GeneID" id="303296600"/>
<dbReference type="InterPro" id="IPR029058">
    <property type="entry name" value="AB_hydrolase_fold"/>
</dbReference>
<evidence type="ECO:0000259" key="2">
    <source>
        <dbReference type="Pfam" id="PF07859"/>
    </source>
</evidence>
<comment type="caution">
    <text evidence="3">The sequence shown here is derived from an EMBL/GenBank/DDBJ whole genome shotgun (WGS) entry which is preliminary data.</text>
</comment>
<dbReference type="PANTHER" id="PTHR48081">
    <property type="entry name" value="AB HYDROLASE SUPERFAMILY PROTEIN C4A8.06C"/>
    <property type="match status" value="1"/>
</dbReference>
<dbReference type="RefSeq" id="WP_193116498.1">
    <property type="nucleotide sequence ID" value="NZ_BAAAIR010000027.1"/>
</dbReference>
<dbReference type="GO" id="GO:0016787">
    <property type="term" value="F:hydrolase activity"/>
    <property type="evidence" value="ECO:0007669"/>
    <property type="project" value="UniProtKB-KW"/>
</dbReference>
<dbReference type="EMBL" id="JBHSLN010000082">
    <property type="protein sequence ID" value="MFC5298805.1"/>
    <property type="molecule type" value="Genomic_DNA"/>
</dbReference>
<organism evidence="3 4">
    <name type="scientific">Brachybacterium tyrofermentans</name>
    <dbReference type="NCBI Taxonomy" id="47848"/>
    <lineage>
        <taxon>Bacteria</taxon>
        <taxon>Bacillati</taxon>
        <taxon>Actinomycetota</taxon>
        <taxon>Actinomycetes</taxon>
        <taxon>Micrococcales</taxon>
        <taxon>Dermabacteraceae</taxon>
        <taxon>Brachybacterium</taxon>
    </lineage>
</organism>
<name>A0ABW0FLU4_9MICO</name>
<evidence type="ECO:0000313" key="4">
    <source>
        <dbReference type="Proteomes" id="UP001595937"/>
    </source>
</evidence>
<proteinExistence type="predicted"/>
<evidence type="ECO:0000256" key="1">
    <source>
        <dbReference type="ARBA" id="ARBA00022801"/>
    </source>
</evidence>
<dbReference type="Proteomes" id="UP001595937">
    <property type="component" value="Unassembled WGS sequence"/>
</dbReference>
<dbReference type="InterPro" id="IPR050300">
    <property type="entry name" value="GDXG_lipolytic_enzyme"/>
</dbReference>
<dbReference type="SUPFAM" id="SSF53474">
    <property type="entry name" value="alpha/beta-Hydrolases"/>
    <property type="match status" value="1"/>
</dbReference>
<dbReference type="Pfam" id="PF07859">
    <property type="entry name" value="Abhydrolase_3"/>
    <property type="match status" value="1"/>
</dbReference>
<keyword evidence="4" id="KW-1185">Reference proteome</keyword>
<dbReference type="Gene3D" id="3.40.50.1820">
    <property type="entry name" value="alpha/beta hydrolase"/>
    <property type="match status" value="1"/>
</dbReference>
<evidence type="ECO:0000313" key="3">
    <source>
        <dbReference type="EMBL" id="MFC5298805.1"/>
    </source>
</evidence>
<protein>
    <submittedName>
        <fullName evidence="3">Alpha/beta hydrolase fold domain-containing protein</fullName>
    </submittedName>
</protein>
<accession>A0ABW0FLU4</accession>
<dbReference type="InterPro" id="IPR013094">
    <property type="entry name" value="AB_hydrolase_3"/>
</dbReference>
<reference evidence="4" key="1">
    <citation type="journal article" date="2019" name="Int. J. Syst. Evol. Microbiol.">
        <title>The Global Catalogue of Microorganisms (GCM) 10K type strain sequencing project: providing services to taxonomists for standard genome sequencing and annotation.</title>
        <authorList>
            <consortium name="The Broad Institute Genomics Platform"/>
            <consortium name="The Broad Institute Genome Sequencing Center for Infectious Disease"/>
            <person name="Wu L."/>
            <person name="Ma J."/>
        </authorList>
    </citation>
    <scope>NUCLEOTIDE SEQUENCE [LARGE SCALE GENOMIC DNA]</scope>
    <source>
        <strain evidence="4">CGMCC 1.16455</strain>
    </source>
</reference>
<sequence length="308" mass="32604">MTPHPDPSPAVHPGVASTLRAGLDELGRIMPTDLRTLEDILEYRRVGAARTTTAAEIATRLGLSADERTDVPACPVTVFSTGRAPAARVLFLHGGGLIAGCRFDGADVIARHAEALDLEVWTLEYPLAPEQSLDAMIDVVLEVIASAGTDVPLVLACQSGGGGLAAATVIAARDRGIHLDGQLLVCPMLDRAERPSTRQFADSPAWSAISHRTAWSHVLDGAQTLPPGETPDLRGVPPTFLDTGGAELFRDSILDYTARLSAAGTAVELHLYSGAFHSSDCVLEDAEVSRDAHRARASWLRRVIAGDV</sequence>
<keyword evidence="1 3" id="KW-0378">Hydrolase</keyword>
<gene>
    <name evidence="3" type="ORF">ACFPK8_14935</name>
</gene>
<feature type="domain" description="Alpha/beta hydrolase fold-3" evidence="2">
    <location>
        <begin position="89"/>
        <end position="278"/>
    </location>
</feature>
<dbReference type="PANTHER" id="PTHR48081:SF8">
    <property type="entry name" value="ALPHA_BETA HYDROLASE FOLD-3 DOMAIN-CONTAINING PROTEIN-RELATED"/>
    <property type="match status" value="1"/>
</dbReference>